<dbReference type="EMBL" id="MU157870">
    <property type="protein sequence ID" value="KAF9526518.1"/>
    <property type="molecule type" value="Genomic_DNA"/>
</dbReference>
<keyword evidence="1" id="KW-0812">Transmembrane</keyword>
<dbReference type="AlphaFoldDB" id="A0A9P6JN67"/>
<evidence type="ECO:0000256" key="1">
    <source>
        <dbReference type="SAM" id="Phobius"/>
    </source>
</evidence>
<keyword evidence="1" id="KW-1133">Transmembrane helix</keyword>
<organism evidence="2 3">
    <name type="scientific">Crepidotus variabilis</name>
    <dbReference type="NCBI Taxonomy" id="179855"/>
    <lineage>
        <taxon>Eukaryota</taxon>
        <taxon>Fungi</taxon>
        <taxon>Dikarya</taxon>
        <taxon>Basidiomycota</taxon>
        <taxon>Agaricomycotina</taxon>
        <taxon>Agaricomycetes</taxon>
        <taxon>Agaricomycetidae</taxon>
        <taxon>Agaricales</taxon>
        <taxon>Agaricineae</taxon>
        <taxon>Crepidotaceae</taxon>
        <taxon>Crepidotus</taxon>
    </lineage>
</organism>
<protein>
    <submittedName>
        <fullName evidence="2">Uncharacterized protein</fullName>
    </submittedName>
</protein>
<gene>
    <name evidence="2" type="ORF">CPB83DRAFT_857665</name>
</gene>
<keyword evidence="1" id="KW-0472">Membrane</keyword>
<evidence type="ECO:0000313" key="3">
    <source>
        <dbReference type="Proteomes" id="UP000807306"/>
    </source>
</evidence>
<dbReference type="Proteomes" id="UP000807306">
    <property type="component" value="Unassembled WGS sequence"/>
</dbReference>
<proteinExistence type="predicted"/>
<reference evidence="2" key="1">
    <citation type="submission" date="2020-11" db="EMBL/GenBank/DDBJ databases">
        <authorList>
            <consortium name="DOE Joint Genome Institute"/>
            <person name="Ahrendt S."/>
            <person name="Riley R."/>
            <person name="Andreopoulos W."/>
            <person name="Labutti K."/>
            <person name="Pangilinan J."/>
            <person name="Ruiz-Duenas F.J."/>
            <person name="Barrasa J.M."/>
            <person name="Sanchez-Garcia M."/>
            <person name="Camarero S."/>
            <person name="Miyauchi S."/>
            <person name="Serrano A."/>
            <person name="Linde D."/>
            <person name="Babiker R."/>
            <person name="Drula E."/>
            <person name="Ayuso-Fernandez I."/>
            <person name="Pacheco R."/>
            <person name="Padilla G."/>
            <person name="Ferreira P."/>
            <person name="Barriuso J."/>
            <person name="Kellner H."/>
            <person name="Castanera R."/>
            <person name="Alfaro M."/>
            <person name="Ramirez L."/>
            <person name="Pisabarro A.G."/>
            <person name="Kuo A."/>
            <person name="Tritt A."/>
            <person name="Lipzen A."/>
            <person name="He G."/>
            <person name="Yan M."/>
            <person name="Ng V."/>
            <person name="Cullen D."/>
            <person name="Martin F."/>
            <person name="Rosso M.-N."/>
            <person name="Henrissat B."/>
            <person name="Hibbett D."/>
            <person name="Martinez A.T."/>
            <person name="Grigoriev I.V."/>
        </authorList>
    </citation>
    <scope>NUCLEOTIDE SEQUENCE</scope>
    <source>
        <strain evidence="2">CBS 506.95</strain>
    </source>
</reference>
<name>A0A9P6JN67_9AGAR</name>
<comment type="caution">
    <text evidence="2">The sequence shown here is derived from an EMBL/GenBank/DDBJ whole genome shotgun (WGS) entry which is preliminary data.</text>
</comment>
<sequence length="123" mass="13906">MGYSSSKTKHAAGIHLIESRSNRIFIDLVHEGRQLATCMYSIRGKSLSLHLVRVINIQLIKDCILLSIWIVDTMPMATQAPHSTSMEPKSRNTLIICSFVLPLLTFFHLLNLRILSVYAILEV</sequence>
<keyword evidence="3" id="KW-1185">Reference proteome</keyword>
<evidence type="ECO:0000313" key="2">
    <source>
        <dbReference type="EMBL" id="KAF9526518.1"/>
    </source>
</evidence>
<accession>A0A9P6JN67</accession>
<feature type="transmembrane region" description="Helical" evidence="1">
    <location>
        <begin position="94"/>
        <end position="121"/>
    </location>
</feature>